<dbReference type="eggNOG" id="COG0139">
    <property type="taxonomic scope" value="Bacteria"/>
</dbReference>
<gene>
    <name evidence="15 17" type="primary">hisI</name>
    <name evidence="15" type="synonym">hisIE</name>
    <name evidence="17" type="ordered locus">P9211_05821</name>
</gene>
<dbReference type="GO" id="GO:0005524">
    <property type="term" value="F:ATP binding"/>
    <property type="evidence" value="ECO:0007669"/>
    <property type="project" value="UniProtKB-KW"/>
</dbReference>
<dbReference type="EMBL" id="CP000878">
    <property type="protein sequence ID" value="ABX08513.1"/>
    <property type="molecule type" value="Genomic_DNA"/>
</dbReference>
<keyword evidence="18" id="KW-1185">Reference proteome</keyword>
<evidence type="ECO:0000256" key="1">
    <source>
        <dbReference type="ARBA" id="ARBA00000024"/>
    </source>
</evidence>
<dbReference type="KEGG" id="pmj:P9211_05821"/>
<dbReference type="GO" id="GO:0004635">
    <property type="term" value="F:phosphoribosyl-AMP cyclohydrolase activity"/>
    <property type="evidence" value="ECO:0007669"/>
    <property type="project" value="UniProtKB-UniRule"/>
</dbReference>
<comment type="pathway">
    <text evidence="5 15">Amino-acid biosynthesis; L-histidine biosynthesis; L-histidine from 5-phospho-alpha-D-ribose 1-diphosphate: step 2/9.</text>
</comment>
<keyword evidence="10 15" id="KW-0547">Nucleotide-binding</keyword>
<evidence type="ECO:0000256" key="9">
    <source>
        <dbReference type="ARBA" id="ARBA00022605"/>
    </source>
</evidence>
<dbReference type="STRING" id="93059.P9211_05821"/>
<keyword evidence="14 15" id="KW-0511">Multifunctional enzyme</keyword>
<comment type="catalytic activity">
    <reaction evidence="2 15">
        <text>1-(5-phospho-beta-D-ribosyl)-ATP + H2O = 1-(5-phospho-beta-D-ribosyl)-5'-AMP + diphosphate + H(+)</text>
        <dbReference type="Rhea" id="RHEA:22828"/>
        <dbReference type="ChEBI" id="CHEBI:15377"/>
        <dbReference type="ChEBI" id="CHEBI:15378"/>
        <dbReference type="ChEBI" id="CHEBI:33019"/>
        <dbReference type="ChEBI" id="CHEBI:59457"/>
        <dbReference type="ChEBI" id="CHEBI:73183"/>
        <dbReference type="EC" id="3.6.1.31"/>
    </reaction>
</comment>
<evidence type="ECO:0000256" key="8">
    <source>
        <dbReference type="ARBA" id="ARBA00022490"/>
    </source>
</evidence>
<evidence type="ECO:0000256" key="10">
    <source>
        <dbReference type="ARBA" id="ARBA00022741"/>
    </source>
</evidence>
<dbReference type="HAMAP" id="MF_01021">
    <property type="entry name" value="HisI"/>
    <property type="match status" value="1"/>
</dbReference>
<dbReference type="UniPathway" id="UPA00031">
    <property type="reaction ID" value="UER00007"/>
</dbReference>
<dbReference type="GO" id="GO:0004636">
    <property type="term" value="F:phosphoribosyl-ATP diphosphatase activity"/>
    <property type="evidence" value="ECO:0007669"/>
    <property type="project" value="UniProtKB-UniRule"/>
</dbReference>
<evidence type="ECO:0000256" key="6">
    <source>
        <dbReference type="ARBA" id="ARBA00007731"/>
    </source>
</evidence>
<evidence type="ECO:0000256" key="5">
    <source>
        <dbReference type="ARBA" id="ARBA00005204"/>
    </source>
</evidence>
<evidence type="ECO:0000256" key="11">
    <source>
        <dbReference type="ARBA" id="ARBA00022801"/>
    </source>
</evidence>
<evidence type="ECO:0000256" key="3">
    <source>
        <dbReference type="ARBA" id="ARBA00004496"/>
    </source>
</evidence>
<dbReference type="Gene3D" id="3.10.20.810">
    <property type="entry name" value="Phosphoribosyl-AMP cyclohydrolase"/>
    <property type="match status" value="1"/>
</dbReference>
<comment type="catalytic activity">
    <reaction evidence="1 15">
        <text>1-(5-phospho-beta-D-ribosyl)-5'-AMP + H2O = 1-(5-phospho-beta-D-ribosyl)-5-[(5-phospho-beta-D-ribosylamino)methylideneamino]imidazole-4-carboxamide</text>
        <dbReference type="Rhea" id="RHEA:20049"/>
        <dbReference type="ChEBI" id="CHEBI:15377"/>
        <dbReference type="ChEBI" id="CHEBI:58435"/>
        <dbReference type="ChEBI" id="CHEBI:59457"/>
        <dbReference type="EC" id="3.5.4.19"/>
    </reaction>
</comment>
<dbReference type="GO" id="GO:0000105">
    <property type="term" value="P:L-histidine biosynthetic process"/>
    <property type="evidence" value="ECO:0007669"/>
    <property type="project" value="UniProtKB-UniRule"/>
</dbReference>
<dbReference type="InterPro" id="IPR021130">
    <property type="entry name" value="PRib-ATP_PPHydrolase-like"/>
</dbReference>
<dbReference type="NCBIfam" id="NF002747">
    <property type="entry name" value="PRK02759.1"/>
    <property type="match status" value="1"/>
</dbReference>
<comment type="similarity">
    <text evidence="6 15">In the C-terminal section; belongs to the PRA-PH family.</text>
</comment>
<keyword evidence="9 15" id="KW-0028">Amino-acid biosynthesis</keyword>
<dbReference type="HOGENOM" id="CLU_048577_3_1_3"/>
<dbReference type="RefSeq" id="WP_012195135.1">
    <property type="nucleotide sequence ID" value="NC_009976.1"/>
</dbReference>
<dbReference type="GO" id="GO:0005737">
    <property type="term" value="C:cytoplasm"/>
    <property type="evidence" value="ECO:0007669"/>
    <property type="project" value="UniProtKB-SubCell"/>
</dbReference>
<comment type="similarity">
    <text evidence="7 15">In the N-terminal section; belongs to the PRA-CH family.</text>
</comment>
<evidence type="ECO:0000256" key="4">
    <source>
        <dbReference type="ARBA" id="ARBA00005169"/>
    </source>
</evidence>
<reference evidence="17 18" key="1">
    <citation type="journal article" date="2007" name="PLoS Genet.">
        <title>Patterns and implications of gene gain and loss in the evolution of Prochlorococcus.</title>
        <authorList>
            <person name="Kettler G.C."/>
            <person name="Martiny A.C."/>
            <person name="Huang K."/>
            <person name="Zucker J."/>
            <person name="Coleman M.L."/>
            <person name="Rodrigue S."/>
            <person name="Chen F."/>
            <person name="Lapidus A."/>
            <person name="Ferriera S."/>
            <person name="Johnson J."/>
            <person name="Steglich C."/>
            <person name="Church G.M."/>
            <person name="Richardson P."/>
            <person name="Chisholm S.W."/>
        </authorList>
    </citation>
    <scope>NUCLEOTIDE SEQUENCE [LARGE SCALE GENOMIC DNA]</scope>
    <source>
        <strain evidence="18">MIT 9211</strain>
    </source>
</reference>
<dbReference type="SUPFAM" id="SSF141734">
    <property type="entry name" value="HisI-like"/>
    <property type="match status" value="1"/>
</dbReference>
<dbReference type="AlphaFoldDB" id="A9BEK3"/>
<dbReference type="NCBIfam" id="TIGR03188">
    <property type="entry name" value="histidine_hisI"/>
    <property type="match status" value="1"/>
</dbReference>
<dbReference type="InterPro" id="IPR002496">
    <property type="entry name" value="PRib_AMP_CycHydrolase_dom"/>
</dbReference>
<accession>A9BEK3</accession>
<evidence type="ECO:0000256" key="7">
    <source>
        <dbReference type="ARBA" id="ARBA00008299"/>
    </source>
</evidence>
<keyword evidence="13 15" id="KW-0368">Histidine biosynthesis</keyword>
<dbReference type="EC" id="3.6.1.31" evidence="15"/>
<dbReference type="HAMAP" id="MF_01020">
    <property type="entry name" value="HisE"/>
    <property type="match status" value="1"/>
</dbReference>
<protein>
    <recommendedName>
        <fullName evidence="15">Histidine biosynthesis bifunctional protein HisIE</fullName>
    </recommendedName>
    <domain>
        <recommendedName>
            <fullName evidence="15">Phosphoribosyl-AMP cyclohydrolase</fullName>
            <shortName evidence="15">PRA-CH</shortName>
            <ecNumber evidence="15">3.5.4.19</ecNumber>
        </recommendedName>
    </domain>
    <domain>
        <recommendedName>
            <fullName evidence="15">Phosphoribosyl-ATP pyrophosphatase</fullName>
            <shortName evidence="15">PRA-PH</shortName>
            <ecNumber evidence="15">3.6.1.31</ecNumber>
        </recommendedName>
    </domain>
</protein>
<sequence>MMQMNQDFIKKLRFNENGLIPAIAQDWLDGAILMLAWMNKDSLEKTIQTGQVHYWSRSREKLWLKGETSGNIQWLKAIRYDCDADAILLTIEQVGSGACHTGVRSCFFQNENTKSEQSPISLPPPSDACTEVFKVITKRTSNPEEGSYTNSLLKAGDNGILKKIGEESAEFVMACKDNAPNTIANEAADLIFHLQVALAYHEVDWRDVLEVLALRRSNKQRK</sequence>
<dbReference type="NCBIfam" id="NF000768">
    <property type="entry name" value="PRK00051.1"/>
    <property type="match status" value="1"/>
</dbReference>
<comment type="pathway">
    <text evidence="4 15">Amino-acid biosynthesis; L-histidine biosynthesis; L-histidine from 5-phospho-alpha-D-ribose 1-diphosphate: step 3/9.</text>
</comment>
<feature type="region of interest" description="Phosphoribosyl-AMP cyclohydrolase" evidence="15">
    <location>
        <begin position="1"/>
        <end position="128"/>
    </location>
</feature>
<evidence type="ECO:0000313" key="18">
    <source>
        <dbReference type="Proteomes" id="UP000000788"/>
    </source>
</evidence>
<dbReference type="InterPro" id="IPR008179">
    <property type="entry name" value="HisE"/>
</dbReference>
<evidence type="ECO:0000259" key="16">
    <source>
        <dbReference type="Pfam" id="PF01502"/>
    </source>
</evidence>
<dbReference type="Pfam" id="PF01503">
    <property type="entry name" value="PRA-PH"/>
    <property type="match status" value="1"/>
</dbReference>
<dbReference type="HAMAP" id="MF_01019">
    <property type="entry name" value="HisIE"/>
    <property type="match status" value="1"/>
</dbReference>
<feature type="region of interest" description="Phosphoribosyl-ATP pyrophosphohydrolase" evidence="15">
    <location>
        <begin position="129"/>
        <end position="222"/>
    </location>
</feature>
<name>A9BEK3_PROM4</name>
<keyword evidence="12 15" id="KW-0067">ATP-binding</keyword>
<evidence type="ECO:0000256" key="12">
    <source>
        <dbReference type="ARBA" id="ARBA00022840"/>
    </source>
</evidence>
<dbReference type="FunFam" id="3.10.20.810:FF:000001">
    <property type="entry name" value="Histidine biosynthesis bifunctional protein HisIE"/>
    <property type="match status" value="1"/>
</dbReference>
<keyword evidence="8 15" id="KW-0963">Cytoplasm</keyword>
<dbReference type="InterPro" id="IPR038019">
    <property type="entry name" value="PRib_AMP_CycHydrolase_sf"/>
</dbReference>
<dbReference type="PANTHER" id="PTHR42945">
    <property type="entry name" value="HISTIDINE BIOSYNTHESIS BIFUNCTIONAL PROTEIN"/>
    <property type="match status" value="1"/>
</dbReference>
<evidence type="ECO:0000256" key="13">
    <source>
        <dbReference type="ARBA" id="ARBA00023102"/>
    </source>
</evidence>
<proteinExistence type="inferred from homology"/>
<dbReference type="PANTHER" id="PTHR42945:SF1">
    <property type="entry name" value="HISTIDINE BIOSYNTHESIS BIFUNCTIONAL PROTEIN HIS7"/>
    <property type="match status" value="1"/>
</dbReference>
<dbReference type="CDD" id="cd11534">
    <property type="entry name" value="NTP-PPase_HisIE_like"/>
    <property type="match status" value="1"/>
</dbReference>
<dbReference type="SUPFAM" id="SSF101386">
    <property type="entry name" value="all-alpha NTP pyrophosphatases"/>
    <property type="match status" value="1"/>
</dbReference>
<dbReference type="OrthoDB" id="9795769at2"/>
<dbReference type="Proteomes" id="UP000000788">
    <property type="component" value="Chromosome"/>
</dbReference>
<dbReference type="eggNOG" id="COG0140">
    <property type="taxonomic scope" value="Bacteria"/>
</dbReference>
<feature type="domain" description="Phosphoribosyl-AMP cyclohydrolase" evidence="16">
    <location>
        <begin position="34"/>
        <end position="108"/>
    </location>
</feature>
<dbReference type="EC" id="3.5.4.19" evidence="15"/>
<evidence type="ECO:0000256" key="2">
    <source>
        <dbReference type="ARBA" id="ARBA00001460"/>
    </source>
</evidence>
<evidence type="ECO:0000256" key="15">
    <source>
        <dbReference type="HAMAP-Rule" id="MF_01019"/>
    </source>
</evidence>
<dbReference type="InterPro" id="IPR026660">
    <property type="entry name" value="PRA-CH"/>
</dbReference>
<evidence type="ECO:0000313" key="17">
    <source>
        <dbReference type="EMBL" id="ABX08513.1"/>
    </source>
</evidence>
<dbReference type="InterPro" id="IPR023019">
    <property type="entry name" value="His_synth_HisIE"/>
</dbReference>
<dbReference type="Pfam" id="PF01502">
    <property type="entry name" value="PRA-CH"/>
    <property type="match status" value="1"/>
</dbReference>
<keyword evidence="11 15" id="KW-0378">Hydrolase</keyword>
<evidence type="ECO:0000256" key="14">
    <source>
        <dbReference type="ARBA" id="ARBA00023268"/>
    </source>
</evidence>
<dbReference type="Gene3D" id="1.10.287.1080">
    <property type="entry name" value="MazG-like"/>
    <property type="match status" value="1"/>
</dbReference>
<organism evidence="17 18">
    <name type="scientific">Prochlorococcus marinus (strain MIT 9211)</name>
    <dbReference type="NCBI Taxonomy" id="93059"/>
    <lineage>
        <taxon>Bacteria</taxon>
        <taxon>Bacillati</taxon>
        <taxon>Cyanobacteriota</taxon>
        <taxon>Cyanophyceae</taxon>
        <taxon>Synechococcales</taxon>
        <taxon>Prochlorococcaceae</taxon>
        <taxon>Prochlorococcus</taxon>
    </lineage>
</organism>
<comment type="subcellular location">
    <subcellularLocation>
        <location evidence="3 15">Cytoplasm</location>
    </subcellularLocation>
</comment>